<organism evidence="2 3">
    <name type="scientific">Acaulospora morrowiae</name>
    <dbReference type="NCBI Taxonomy" id="94023"/>
    <lineage>
        <taxon>Eukaryota</taxon>
        <taxon>Fungi</taxon>
        <taxon>Fungi incertae sedis</taxon>
        <taxon>Mucoromycota</taxon>
        <taxon>Glomeromycotina</taxon>
        <taxon>Glomeromycetes</taxon>
        <taxon>Diversisporales</taxon>
        <taxon>Acaulosporaceae</taxon>
        <taxon>Acaulospora</taxon>
    </lineage>
</organism>
<feature type="compositionally biased region" description="Polar residues" evidence="1">
    <location>
        <begin position="388"/>
        <end position="404"/>
    </location>
</feature>
<protein>
    <submittedName>
        <fullName evidence="2">14408_t:CDS:1</fullName>
    </submittedName>
</protein>
<accession>A0A9N9ICR9</accession>
<feature type="region of interest" description="Disordered" evidence="1">
    <location>
        <begin position="350"/>
        <end position="372"/>
    </location>
</feature>
<feature type="region of interest" description="Disordered" evidence="1">
    <location>
        <begin position="251"/>
        <end position="299"/>
    </location>
</feature>
<dbReference type="Proteomes" id="UP000789342">
    <property type="component" value="Unassembled WGS sequence"/>
</dbReference>
<feature type="region of interest" description="Disordered" evidence="1">
    <location>
        <begin position="200"/>
        <end position="232"/>
    </location>
</feature>
<name>A0A9N9ICR9_9GLOM</name>
<reference evidence="2" key="1">
    <citation type="submission" date="2021-06" db="EMBL/GenBank/DDBJ databases">
        <authorList>
            <person name="Kallberg Y."/>
            <person name="Tangrot J."/>
            <person name="Rosling A."/>
        </authorList>
    </citation>
    <scope>NUCLEOTIDE SEQUENCE</scope>
    <source>
        <strain evidence="2">CL551</strain>
    </source>
</reference>
<evidence type="ECO:0000313" key="2">
    <source>
        <dbReference type="EMBL" id="CAG8730211.1"/>
    </source>
</evidence>
<dbReference type="OrthoDB" id="10595633at2759"/>
<feature type="region of interest" description="Disordered" evidence="1">
    <location>
        <begin position="137"/>
        <end position="168"/>
    </location>
</feature>
<sequence length="639" mass="70211">VSPSFSFSMTDTDTDYTPPPVPPKDDLRPMTPPKDFPRISAEGYATVGASTSTATFEVPHSTSNTFPGAKGTNKNLTNQLTSTLDEIFVEPNIVTENTNKASVPHEPRVSKNKPTKSSENVFSRISWWLSWAVIPSSSSSGGNGDDPVVTTSSDEIPVAPEPSIKVTDPDLITNDAKIDELPKVKKSNSITNLFRRLSYRKRSEREENSSSSVMTEDQSCNDNNFSTIPRAKVKNKKSNFGTLIEKLNRKFSFTNDHHRDTEQSGSGKNQTNNEINSNGNGSTRISSKPPRIDWSLSSGNRKILRKPDLKQKQKEILVDINDFRASTLFPDESPFSSLQETLDVNVAASSRNSVTKSSVSSERADDDTIKGVSGTIRRRSRIFDLFNPKSSSTSTRGSQINVNGVNLRHDKTNSNNVKGSSSSLSSSSSSIILTHQQESSSSPKNQLSSLSGVTSDMPDYLEFRSSNSNLDMQYSNMEITSRENLTSNNITKGDKNNNNKSPFRIFKKKFYKSLLTSHPSTYINNTQNKKYIPVTNSIPIIVGIPPSPTKSIAATTDPATNGYYEVTNAGSMQIDDITLDDGEEGDRSLSRMSSFAKSFNSDDPSAFGTAFSNHDEPNSDYALENAWDALINLPLTDNK</sequence>
<feature type="region of interest" description="Disordered" evidence="1">
    <location>
        <begin position="387"/>
        <end position="453"/>
    </location>
</feature>
<feature type="region of interest" description="Disordered" evidence="1">
    <location>
        <begin position="1"/>
        <end position="39"/>
    </location>
</feature>
<keyword evidence="3" id="KW-1185">Reference proteome</keyword>
<proteinExistence type="predicted"/>
<gene>
    <name evidence="2" type="ORF">AMORRO_LOCUS13962</name>
</gene>
<feature type="non-terminal residue" evidence="2">
    <location>
        <position position="639"/>
    </location>
</feature>
<dbReference type="EMBL" id="CAJVPV010025916">
    <property type="protein sequence ID" value="CAG8730211.1"/>
    <property type="molecule type" value="Genomic_DNA"/>
</dbReference>
<feature type="non-terminal residue" evidence="2">
    <location>
        <position position="1"/>
    </location>
</feature>
<feature type="compositionally biased region" description="Polar residues" evidence="1">
    <location>
        <begin position="213"/>
        <end position="227"/>
    </location>
</feature>
<evidence type="ECO:0000256" key="1">
    <source>
        <dbReference type="SAM" id="MobiDB-lite"/>
    </source>
</evidence>
<dbReference type="AlphaFoldDB" id="A0A9N9ICR9"/>
<comment type="caution">
    <text evidence="2">The sequence shown here is derived from an EMBL/GenBank/DDBJ whole genome shotgun (WGS) entry which is preliminary data.</text>
</comment>
<evidence type="ECO:0000313" key="3">
    <source>
        <dbReference type="Proteomes" id="UP000789342"/>
    </source>
</evidence>
<feature type="compositionally biased region" description="Polar residues" evidence="1">
    <location>
        <begin position="263"/>
        <end position="286"/>
    </location>
</feature>
<feature type="compositionally biased region" description="Low complexity" evidence="1">
    <location>
        <begin position="420"/>
        <end position="451"/>
    </location>
</feature>
<feature type="compositionally biased region" description="Low complexity" evidence="1">
    <location>
        <begin position="350"/>
        <end position="361"/>
    </location>
</feature>